<dbReference type="Proteomes" id="UP001166093">
    <property type="component" value="Unassembled WGS sequence"/>
</dbReference>
<evidence type="ECO:0000256" key="7">
    <source>
        <dbReference type="SAM" id="Coils"/>
    </source>
</evidence>
<evidence type="ECO:0000256" key="3">
    <source>
        <dbReference type="ARBA" id="ARBA00022946"/>
    </source>
</evidence>
<comment type="subcellular location">
    <subcellularLocation>
        <location evidence="1 6">Mitochondrion</location>
    </subcellularLocation>
</comment>
<name>A0ABS2XDQ1_POLSP</name>
<feature type="non-terminal residue" evidence="9">
    <location>
        <position position="336"/>
    </location>
</feature>
<gene>
    <name evidence="9" type="primary">Mtfr1</name>
    <name evidence="9" type="ORF">GTO93_0015716</name>
</gene>
<evidence type="ECO:0000313" key="9">
    <source>
        <dbReference type="EMBL" id="MBN3272379.1"/>
    </source>
</evidence>
<comment type="function">
    <text evidence="5">May play a role in mitochondrial aerobic respiration. May also regulate mitochondrial organization and fission.</text>
</comment>
<dbReference type="PANTHER" id="PTHR14215">
    <property type="entry name" value="PROTEIN OF UNKNOWN FUNCTION DUF729"/>
    <property type="match status" value="1"/>
</dbReference>
<protein>
    <recommendedName>
        <fullName evidence="6">Mitochondrial fission regulator</fullName>
    </recommendedName>
</protein>
<organism evidence="9 10">
    <name type="scientific">Polyodon spathula</name>
    <name type="common">North American paddlefish</name>
    <name type="synonym">Squalus spathula</name>
    <dbReference type="NCBI Taxonomy" id="7913"/>
    <lineage>
        <taxon>Eukaryota</taxon>
        <taxon>Metazoa</taxon>
        <taxon>Chordata</taxon>
        <taxon>Craniata</taxon>
        <taxon>Vertebrata</taxon>
        <taxon>Euteleostomi</taxon>
        <taxon>Actinopterygii</taxon>
        <taxon>Chondrostei</taxon>
        <taxon>Acipenseriformes</taxon>
        <taxon>Polyodontidae</taxon>
        <taxon>Polyodon</taxon>
    </lineage>
</organism>
<evidence type="ECO:0000256" key="5">
    <source>
        <dbReference type="ARBA" id="ARBA00037378"/>
    </source>
</evidence>
<evidence type="ECO:0000256" key="6">
    <source>
        <dbReference type="RuleBase" id="RU369053"/>
    </source>
</evidence>
<comment type="caution">
    <text evidence="9">The sequence shown here is derived from an EMBL/GenBank/DDBJ whole genome shotgun (WGS) entry which is preliminary data.</text>
</comment>
<evidence type="ECO:0000256" key="8">
    <source>
        <dbReference type="SAM" id="MobiDB-lite"/>
    </source>
</evidence>
<keyword evidence="7" id="KW-0175">Coiled coil</keyword>
<proteinExistence type="inferred from homology"/>
<keyword evidence="3" id="KW-0809">Transit peptide</keyword>
<feature type="region of interest" description="Disordered" evidence="8">
    <location>
        <begin position="183"/>
        <end position="236"/>
    </location>
</feature>
<evidence type="ECO:0000256" key="2">
    <source>
        <dbReference type="ARBA" id="ARBA00005807"/>
    </source>
</evidence>
<reference evidence="9" key="1">
    <citation type="journal article" date="2021" name="Cell">
        <title>Tracing the genetic footprints of vertebrate landing in non-teleost ray-finned fishes.</title>
        <authorList>
            <person name="Bi X."/>
            <person name="Wang K."/>
            <person name="Yang L."/>
            <person name="Pan H."/>
            <person name="Jiang H."/>
            <person name="Wei Q."/>
            <person name="Fang M."/>
            <person name="Yu H."/>
            <person name="Zhu C."/>
            <person name="Cai Y."/>
            <person name="He Y."/>
            <person name="Gan X."/>
            <person name="Zeng H."/>
            <person name="Yu D."/>
            <person name="Zhu Y."/>
            <person name="Jiang H."/>
            <person name="Qiu Q."/>
            <person name="Yang H."/>
            <person name="Zhang Y.E."/>
            <person name="Wang W."/>
            <person name="Zhu M."/>
            <person name="He S."/>
            <person name="Zhang G."/>
        </authorList>
    </citation>
    <scope>NUCLEOTIDE SEQUENCE</scope>
    <source>
        <strain evidence="9">Pddl_001</strain>
    </source>
</reference>
<evidence type="ECO:0000313" key="10">
    <source>
        <dbReference type="Proteomes" id="UP001166093"/>
    </source>
</evidence>
<keyword evidence="4 6" id="KW-0496">Mitochondrion</keyword>
<comment type="similarity">
    <text evidence="2 6">Belongs to the MTFR1 family.</text>
</comment>
<feature type="compositionally biased region" description="Pro residues" evidence="8">
    <location>
        <begin position="184"/>
        <end position="200"/>
    </location>
</feature>
<dbReference type="InterPro" id="IPR007972">
    <property type="entry name" value="Mtfr1"/>
</dbReference>
<comment type="function">
    <text evidence="6">Plays a role in mitochondrial aerobic respiration. Regulates mitochondrial organization and fission.</text>
</comment>
<dbReference type="Pfam" id="PF05308">
    <property type="entry name" value="Mito_fiss_reg"/>
    <property type="match status" value="1"/>
</dbReference>
<sequence>MIHFLVQIIRMILEHAGLGMDSTFWTDKPYGSSRSIVRRIATSLPLKPCPRVQLQLHPYPEEADSSNQTSNENGIVASLADVAWIDEYEGESFTRLRSNVCPGYILPSPQVHRLGKPLTRQVSLPNITREELEPKTPVIANDEAIQKISALENELAQLREQIARIVIAQEQNALISAGSLTPLAAPPVPPPPPPPPPPPGLHRSVSAMDLIKERRGKKNSSDSVLLDSGPKQSEIPNMLDILKDMTKVKLRTVKKPMEGTSKTKPGDPTDAAALIAAALKRKFAHRYRNDSENEKEMKIPTSECNTAAETEIPFFGQHMLKSTGKRKVLVSSTSKP</sequence>
<feature type="coiled-coil region" evidence="7">
    <location>
        <begin position="141"/>
        <end position="171"/>
    </location>
</feature>
<feature type="non-terminal residue" evidence="9">
    <location>
        <position position="1"/>
    </location>
</feature>
<keyword evidence="10" id="KW-1185">Reference proteome</keyword>
<evidence type="ECO:0000256" key="4">
    <source>
        <dbReference type="ARBA" id="ARBA00023128"/>
    </source>
</evidence>
<evidence type="ECO:0000256" key="1">
    <source>
        <dbReference type="ARBA" id="ARBA00004173"/>
    </source>
</evidence>
<accession>A0ABS2XDQ1</accession>
<dbReference type="PANTHER" id="PTHR14215:SF1">
    <property type="entry name" value="MITOCHONDRIAL FISSION REGULATOR 1"/>
    <property type="match status" value="1"/>
</dbReference>
<dbReference type="EMBL" id="JAAWVQ010019667">
    <property type="protein sequence ID" value="MBN3272379.1"/>
    <property type="molecule type" value="Genomic_DNA"/>
</dbReference>